<evidence type="ECO:0008006" key="6">
    <source>
        <dbReference type="Google" id="ProtNLM"/>
    </source>
</evidence>
<organism evidence="4 5">
    <name type="scientific">Polaribacter porphyrae</name>
    <dbReference type="NCBI Taxonomy" id="1137780"/>
    <lineage>
        <taxon>Bacteria</taxon>
        <taxon>Pseudomonadati</taxon>
        <taxon>Bacteroidota</taxon>
        <taxon>Flavobacteriia</taxon>
        <taxon>Flavobacteriales</taxon>
        <taxon>Flavobacteriaceae</taxon>
    </lineage>
</organism>
<name>A0A2S7WT06_9FLAO</name>
<dbReference type="Proteomes" id="UP000238882">
    <property type="component" value="Unassembled WGS sequence"/>
</dbReference>
<dbReference type="InterPro" id="IPR011006">
    <property type="entry name" value="CheY-like_superfamily"/>
</dbReference>
<dbReference type="GO" id="GO:0000156">
    <property type="term" value="F:phosphorelay response regulator activity"/>
    <property type="evidence" value="ECO:0007669"/>
    <property type="project" value="InterPro"/>
</dbReference>
<dbReference type="Gene3D" id="3.40.50.2300">
    <property type="match status" value="1"/>
</dbReference>
<dbReference type="InterPro" id="IPR046947">
    <property type="entry name" value="LytR-like"/>
</dbReference>
<feature type="modified residue" description="4-aspartylphosphate" evidence="1">
    <location>
        <position position="62"/>
    </location>
</feature>
<evidence type="ECO:0000313" key="4">
    <source>
        <dbReference type="EMBL" id="PQJ80738.1"/>
    </source>
</evidence>
<dbReference type="Gene3D" id="2.40.50.1020">
    <property type="entry name" value="LytTr DNA-binding domain"/>
    <property type="match status" value="1"/>
</dbReference>
<evidence type="ECO:0000256" key="1">
    <source>
        <dbReference type="PROSITE-ProRule" id="PRU00169"/>
    </source>
</evidence>
<keyword evidence="1" id="KW-0597">Phosphoprotein</keyword>
<dbReference type="OrthoDB" id="2962330at2"/>
<protein>
    <recommendedName>
        <fullName evidence="6">DNA-binding response regulator</fullName>
    </recommendedName>
</protein>
<feature type="domain" description="HTH LytTR-type" evidence="3">
    <location>
        <begin position="151"/>
        <end position="251"/>
    </location>
</feature>
<keyword evidence="5" id="KW-1185">Reference proteome</keyword>
<reference evidence="4 5" key="1">
    <citation type="submission" date="2016-12" db="EMBL/GenBank/DDBJ databases">
        <title>Trade-off between light-utilization and light-protection in marine flavobacteria.</title>
        <authorList>
            <person name="Kumagai Y."/>
            <person name="Yoshizawa S."/>
            <person name="Kogure K."/>
            <person name="Iwasaki W."/>
        </authorList>
    </citation>
    <scope>NUCLEOTIDE SEQUENCE [LARGE SCALE GENOMIC DNA]</scope>
    <source>
        <strain evidence="4 5">NBRC 108759</strain>
    </source>
</reference>
<dbReference type="CDD" id="cd17534">
    <property type="entry name" value="REC_DC-like"/>
    <property type="match status" value="1"/>
</dbReference>
<dbReference type="PROSITE" id="PS50110">
    <property type="entry name" value="RESPONSE_REGULATORY"/>
    <property type="match status" value="1"/>
</dbReference>
<dbReference type="SUPFAM" id="SSF52172">
    <property type="entry name" value="CheY-like"/>
    <property type="match status" value="1"/>
</dbReference>
<dbReference type="SMART" id="SM00850">
    <property type="entry name" value="LytTR"/>
    <property type="match status" value="1"/>
</dbReference>
<dbReference type="PANTHER" id="PTHR37299">
    <property type="entry name" value="TRANSCRIPTIONAL REGULATOR-RELATED"/>
    <property type="match status" value="1"/>
</dbReference>
<dbReference type="GO" id="GO:0003677">
    <property type="term" value="F:DNA binding"/>
    <property type="evidence" value="ECO:0007669"/>
    <property type="project" value="InterPro"/>
</dbReference>
<gene>
    <name evidence="4" type="ORF">BTO18_16860</name>
</gene>
<dbReference type="PANTHER" id="PTHR37299:SF1">
    <property type="entry name" value="STAGE 0 SPORULATION PROTEIN A HOMOLOG"/>
    <property type="match status" value="1"/>
</dbReference>
<evidence type="ECO:0000259" key="3">
    <source>
        <dbReference type="PROSITE" id="PS50930"/>
    </source>
</evidence>
<dbReference type="InterPro" id="IPR007492">
    <property type="entry name" value="LytTR_DNA-bd_dom"/>
</dbReference>
<sequence>MHNNKQKERQLKILIVEDEQNYADTLEMFVDELGYETAGLADNGKKALTLFDEKNPDLVLMDIHLKGDLTGIDLARIFQGKRETPIIFITSFDDKVTFAKAKQTGPFAYLIKPFDPKTLQRSIELAFQHTFADGEQVFESQEEVVLASDSFFVKERSKLIKITIEDILWIEVEDKYCMLHTSAKKFALRTSLKEMANKLDTSMFVQTHRSFIVNATAIENIDLGLFVVRVNGKEVPLGRAHKDEFLKRLQML</sequence>
<dbReference type="Pfam" id="PF00072">
    <property type="entry name" value="Response_reg"/>
    <property type="match status" value="1"/>
</dbReference>
<evidence type="ECO:0000313" key="5">
    <source>
        <dbReference type="Proteomes" id="UP000238882"/>
    </source>
</evidence>
<accession>A0A2S7WT06</accession>
<feature type="domain" description="Response regulatory" evidence="2">
    <location>
        <begin position="12"/>
        <end position="127"/>
    </location>
</feature>
<proteinExistence type="predicted"/>
<evidence type="ECO:0000259" key="2">
    <source>
        <dbReference type="PROSITE" id="PS50110"/>
    </source>
</evidence>
<comment type="caution">
    <text evidence="4">The sequence shown here is derived from an EMBL/GenBank/DDBJ whole genome shotgun (WGS) entry which is preliminary data.</text>
</comment>
<dbReference type="PROSITE" id="PS50930">
    <property type="entry name" value="HTH_LYTTR"/>
    <property type="match status" value="1"/>
</dbReference>
<dbReference type="AlphaFoldDB" id="A0A2S7WT06"/>
<dbReference type="EMBL" id="MSCN01000001">
    <property type="protein sequence ID" value="PQJ80738.1"/>
    <property type="molecule type" value="Genomic_DNA"/>
</dbReference>
<dbReference type="Pfam" id="PF04397">
    <property type="entry name" value="LytTR"/>
    <property type="match status" value="1"/>
</dbReference>
<dbReference type="InterPro" id="IPR001789">
    <property type="entry name" value="Sig_transdc_resp-reg_receiver"/>
</dbReference>
<dbReference type="SMART" id="SM00448">
    <property type="entry name" value="REC"/>
    <property type="match status" value="1"/>
</dbReference>